<keyword evidence="2" id="KW-0808">Transferase</keyword>
<protein>
    <submittedName>
        <fullName evidence="2">Class I SAM-dependent methyltransferase</fullName>
    </submittedName>
</protein>
<dbReference type="Gene3D" id="3.40.50.150">
    <property type="entry name" value="Vaccinia Virus protein VP39"/>
    <property type="match status" value="1"/>
</dbReference>
<dbReference type="InterPro" id="IPR048375">
    <property type="entry name" value="YtxK-like_N"/>
</dbReference>
<reference evidence="2" key="1">
    <citation type="journal article" date="2021" name="PeerJ">
        <title>Extensive microbial diversity within the chicken gut microbiome revealed by metagenomics and culture.</title>
        <authorList>
            <person name="Gilroy R."/>
            <person name="Ravi A."/>
            <person name="Getino M."/>
            <person name="Pursley I."/>
            <person name="Horton D.L."/>
            <person name="Alikhan N.F."/>
            <person name="Baker D."/>
            <person name="Gharbi K."/>
            <person name="Hall N."/>
            <person name="Watson M."/>
            <person name="Adriaenssens E.M."/>
            <person name="Foster-Nyarko E."/>
            <person name="Jarju S."/>
            <person name="Secka A."/>
            <person name="Antonio M."/>
            <person name="Oren A."/>
            <person name="Chaudhuri R.R."/>
            <person name="La Ragione R."/>
            <person name="Hildebrand F."/>
            <person name="Pallen M.J."/>
        </authorList>
    </citation>
    <scope>NUCLEOTIDE SEQUENCE</scope>
    <source>
        <strain evidence="2">CHK174-6876</strain>
    </source>
</reference>
<dbReference type="EMBL" id="DYXG01000063">
    <property type="protein sequence ID" value="HJE97252.1"/>
    <property type="molecule type" value="Genomic_DNA"/>
</dbReference>
<dbReference type="GO" id="GO:0032259">
    <property type="term" value="P:methylation"/>
    <property type="evidence" value="ECO:0007669"/>
    <property type="project" value="UniProtKB-KW"/>
</dbReference>
<organism evidence="2 3">
    <name type="scientific">Ligilactobacillus acidipiscis</name>
    <dbReference type="NCBI Taxonomy" id="89059"/>
    <lineage>
        <taxon>Bacteria</taxon>
        <taxon>Bacillati</taxon>
        <taxon>Bacillota</taxon>
        <taxon>Bacilli</taxon>
        <taxon>Lactobacillales</taxon>
        <taxon>Lactobacillaceae</taxon>
        <taxon>Ligilactobacillus</taxon>
    </lineage>
</organism>
<sequence>MNELTIEDIKKTFDLLEQAIDLVQKKEDLSYLDAFIQVADDILGGGEVYNKDQELDEEVVARLTEVYQQLDFEHFTQEEVRQVIQLVLLRSYREEKIQTNHQMTPDSIGVLLEYLVEKVSRPNQGLEILDLAVGTGNLLEVVMNRLQANGWQNIHGVGVDNDDTLLAIASIAAQLEKQNIDLIHQDAIADLPLQPANVVLSDLPVGYYPLDERVQGFATHAKSGHSYVHHILIERSLESLQPGGIGIFVIPRGLFETKEAQTLLRYIQQVGYLQALLNLPTELFASENSQKSLLVIQKEGNDAHQAEQVLLGDFPSFKDKKEFSSFLNQIDQWISKEKLRLPE</sequence>
<dbReference type="Gene3D" id="1.10.150.470">
    <property type="match status" value="1"/>
</dbReference>
<dbReference type="PANTHER" id="PTHR41313:SF1">
    <property type="entry name" value="DNA METHYLASE ADENINE-SPECIFIC DOMAIN-CONTAINING PROTEIN"/>
    <property type="match status" value="1"/>
</dbReference>
<dbReference type="AlphaFoldDB" id="A0A921K0R9"/>
<dbReference type="InterPro" id="IPR016843">
    <property type="entry name" value="S-AdoMet-dep_Ade-MeTrfase_prd"/>
</dbReference>
<accession>A0A921K0R9</accession>
<dbReference type="GO" id="GO:0003677">
    <property type="term" value="F:DNA binding"/>
    <property type="evidence" value="ECO:0007669"/>
    <property type="project" value="InterPro"/>
</dbReference>
<dbReference type="Pfam" id="PF21106">
    <property type="entry name" value="YtxK_like"/>
    <property type="match status" value="1"/>
</dbReference>
<proteinExistence type="predicted"/>
<dbReference type="InterPro" id="IPR029063">
    <property type="entry name" value="SAM-dependent_MTases_sf"/>
</dbReference>
<name>A0A921K0R9_9LACO</name>
<dbReference type="InterPro" id="IPR052933">
    <property type="entry name" value="DNA_Protect_Modify"/>
</dbReference>
<feature type="domain" description="YtxK-like N-terminal helical" evidence="1">
    <location>
        <begin position="12"/>
        <end position="90"/>
    </location>
</feature>
<dbReference type="Proteomes" id="UP000707535">
    <property type="component" value="Unassembled WGS sequence"/>
</dbReference>
<dbReference type="PANTHER" id="PTHR41313">
    <property type="entry name" value="ADENINE-SPECIFIC METHYLTRANSFERASE"/>
    <property type="match status" value="1"/>
</dbReference>
<gene>
    <name evidence="2" type="ORF">K8V00_06495</name>
</gene>
<comment type="caution">
    <text evidence="2">The sequence shown here is derived from an EMBL/GenBank/DDBJ whole genome shotgun (WGS) entry which is preliminary data.</text>
</comment>
<keyword evidence="2" id="KW-0489">Methyltransferase</keyword>
<evidence type="ECO:0000313" key="3">
    <source>
        <dbReference type="Proteomes" id="UP000707535"/>
    </source>
</evidence>
<dbReference type="GO" id="GO:0008170">
    <property type="term" value="F:N-methyltransferase activity"/>
    <property type="evidence" value="ECO:0007669"/>
    <property type="project" value="InterPro"/>
</dbReference>
<evidence type="ECO:0000313" key="2">
    <source>
        <dbReference type="EMBL" id="HJE97252.1"/>
    </source>
</evidence>
<reference evidence="2" key="2">
    <citation type="submission" date="2021-09" db="EMBL/GenBank/DDBJ databases">
        <authorList>
            <person name="Gilroy R."/>
        </authorList>
    </citation>
    <scope>NUCLEOTIDE SEQUENCE</scope>
    <source>
        <strain evidence="2">CHK174-6876</strain>
    </source>
</reference>
<dbReference type="CDD" id="cd02440">
    <property type="entry name" value="AdoMet_MTases"/>
    <property type="match status" value="1"/>
</dbReference>
<dbReference type="PIRSF" id="PIRSF026567">
    <property type="entry name" value="Adenine_mtase_bact_prd"/>
    <property type="match status" value="1"/>
</dbReference>
<dbReference type="SUPFAM" id="SSF53335">
    <property type="entry name" value="S-adenosyl-L-methionine-dependent methyltransferases"/>
    <property type="match status" value="1"/>
</dbReference>
<evidence type="ECO:0000259" key="1">
    <source>
        <dbReference type="Pfam" id="PF21106"/>
    </source>
</evidence>